<evidence type="ECO:0000256" key="3">
    <source>
        <dbReference type="ARBA" id="ARBA00022448"/>
    </source>
</evidence>
<keyword evidence="3" id="KW-0813">Transport</keyword>
<accession>A0A0H3K5T4</accession>
<comment type="similarity">
    <text evidence="2">Belongs to the prokaryotic sulfate-binding protein family.</text>
</comment>
<dbReference type="SUPFAM" id="SSF53850">
    <property type="entry name" value="Periplasmic binding protein-like II"/>
    <property type="match status" value="1"/>
</dbReference>
<dbReference type="PROSITE" id="PS00757">
    <property type="entry name" value="PROK_SULFATE_BIND_2"/>
    <property type="match status" value="1"/>
</dbReference>
<evidence type="ECO:0000256" key="4">
    <source>
        <dbReference type="ARBA" id="ARBA00022729"/>
    </source>
</evidence>
<dbReference type="GO" id="GO:1902358">
    <property type="term" value="P:sulfate transmembrane transport"/>
    <property type="evidence" value="ECO:0007669"/>
    <property type="project" value="InterPro"/>
</dbReference>
<dbReference type="Gene3D" id="3.40.190.10">
    <property type="entry name" value="Periplasmic binding protein-like II"/>
    <property type="match status" value="2"/>
</dbReference>
<dbReference type="PANTHER" id="PTHR30368:SF2">
    <property type="entry name" value="SULFATE-BINDING PROTEIN"/>
    <property type="match status" value="1"/>
</dbReference>
<dbReference type="CDD" id="cd01005">
    <property type="entry name" value="PBP2_CysP"/>
    <property type="match status" value="1"/>
</dbReference>
<feature type="signal peptide" evidence="6">
    <location>
        <begin position="1"/>
        <end position="31"/>
    </location>
</feature>
<dbReference type="GO" id="GO:1901681">
    <property type="term" value="F:sulfur compound binding"/>
    <property type="evidence" value="ECO:0007669"/>
    <property type="project" value="InterPro"/>
</dbReference>
<dbReference type="GO" id="GO:0140104">
    <property type="term" value="F:molecular carrier activity"/>
    <property type="evidence" value="ECO:0007669"/>
    <property type="project" value="InterPro"/>
</dbReference>
<evidence type="ECO:0000313" key="8">
    <source>
        <dbReference type="Proteomes" id="UP000001175"/>
    </source>
</evidence>
<dbReference type="GO" id="GO:0042597">
    <property type="term" value="C:periplasmic space"/>
    <property type="evidence" value="ECO:0007669"/>
    <property type="project" value="UniProtKB-SubCell"/>
</dbReference>
<dbReference type="GeneID" id="72430593"/>
<feature type="chain" id="PRO_5002613318" evidence="6">
    <location>
        <begin position="32"/>
        <end position="361"/>
    </location>
</feature>
<dbReference type="RefSeq" id="WP_011244679.1">
    <property type="nucleotide sequence ID" value="NC_006576.1"/>
</dbReference>
<comment type="subcellular location">
    <subcellularLocation>
        <location evidence="1">Periplasm</location>
    </subcellularLocation>
</comment>
<dbReference type="AlphaFoldDB" id="A0A0H3K5T4"/>
<sequence length="361" mass="38846">MAFRSFLPLRPGIKRSLAGGLAAAIAAGSFATTAGARSAQTSAAGATPQQVAQAKQELVLVSYAVTKAAYDRIIPKFTAKWKKEKGQDVTIRGSYGGSGSQTRAILDGLEADIAALALESDTARLERAGLIGKNWQRRLPNNSNLSSSVVVICTRKGNPKKIKGWADLAKPGVRIVTANPKTSGGARWNFLALYGSVAKNGGTDKQAFDFVKKVYDNVPVLAKDARESTDIFYKKNQGDVLLNYENEVILARLNGEDVGTCITPQVNIAIETPIAVVDKVANKRKTKAIADAFTRFVFTPEAQEELAKVGFRPANAAVAQKYRKNFPPLTKLYNIKSFGGWAAADKKFFADGGVFDQIQGR</sequence>
<keyword evidence="4 6" id="KW-0732">Signal</keyword>
<evidence type="ECO:0000256" key="6">
    <source>
        <dbReference type="SAM" id="SignalP"/>
    </source>
</evidence>
<evidence type="ECO:0000313" key="7">
    <source>
        <dbReference type="EMBL" id="BAD80559.1"/>
    </source>
</evidence>
<dbReference type="KEGG" id="syc:syc2369_d"/>
<dbReference type="NCBIfam" id="TIGR00971">
    <property type="entry name" value="3a0106s03"/>
    <property type="match status" value="1"/>
</dbReference>
<dbReference type="InterPro" id="IPR034408">
    <property type="entry name" value="Sulphate/thiosulphate_BS"/>
</dbReference>
<evidence type="ECO:0000256" key="1">
    <source>
        <dbReference type="ARBA" id="ARBA00004418"/>
    </source>
</evidence>
<proteinExistence type="inferred from homology"/>
<dbReference type="Proteomes" id="UP000001175">
    <property type="component" value="Chromosome"/>
</dbReference>
<dbReference type="EMBL" id="AP008231">
    <property type="protein sequence ID" value="BAD80559.1"/>
    <property type="molecule type" value="Genomic_DNA"/>
</dbReference>
<dbReference type="PANTHER" id="PTHR30368">
    <property type="entry name" value="SULFATE-BINDING PROTEIN"/>
    <property type="match status" value="1"/>
</dbReference>
<evidence type="ECO:0000256" key="2">
    <source>
        <dbReference type="ARBA" id="ARBA00006099"/>
    </source>
</evidence>
<keyword evidence="5" id="KW-0574">Periplasm</keyword>
<organism evidence="7 8">
    <name type="scientific">Synechococcus sp. (strain ATCC 27144 / PCC 6301 / SAUG 1402/1)</name>
    <name type="common">Anacystis nidulans</name>
    <dbReference type="NCBI Taxonomy" id="269084"/>
    <lineage>
        <taxon>Bacteria</taxon>
        <taxon>Bacillati</taxon>
        <taxon>Cyanobacteriota</taxon>
        <taxon>Cyanophyceae</taxon>
        <taxon>Synechococcales</taxon>
        <taxon>Synechococcaceae</taxon>
        <taxon>Synechococcus</taxon>
    </lineage>
</organism>
<dbReference type="InterPro" id="IPR005669">
    <property type="entry name" value="Thiosulph/SO4-bd"/>
</dbReference>
<gene>
    <name evidence="7" type="primary">sbpA</name>
    <name evidence="7" type="ordered locus">syc2369_d</name>
</gene>
<protein>
    <submittedName>
        <fullName evidence="7">Sulfate transport system substrate-binding protein</fullName>
    </submittedName>
</protein>
<dbReference type="eggNOG" id="COG1613">
    <property type="taxonomic scope" value="Bacteria"/>
</dbReference>
<dbReference type="Pfam" id="PF13531">
    <property type="entry name" value="SBP_bac_11"/>
    <property type="match status" value="1"/>
</dbReference>
<evidence type="ECO:0000256" key="5">
    <source>
        <dbReference type="ARBA" id="ARBA00022764"/>
    </source>
</evidence>
<reference evidence="7 8" key="1">
    <citation type="journal article" date="2007" name="Photosyn. Res.">
        <title>Complete nucleotide sequence of the freshwater unicellular cyanobacterium Synechococcus elongatus PCC 6301 chromosome: gene content and organization.</title>
        <authorList>
            <person name="Sugita C."/>
            <person name="Ogata K."/>
            <person name="Shikata M."/>
            <person name="Jikuya H."/>
            <person name="Takano J."/>
            <person name="Furumichi M."/>
            <person name="Kanehisa M."/>
            <person name="Omata T."/>
            <person name="Sugiura M."/>
            <person name="Sugita M."/>
        </authorList>
    </citation>
    <scope>NUCLEOTIDE SEQUENCE [LARGE SCALE GENOMIC DNA]</scope>
    <source>
        <strain evidence="8">ATCC 27144 / PCC 6301 / SAUG 1402/1</strain>
    </source>
</reference>
<dbReference type="NCBIfam" id="NF008022">
    <property type="entry name" value="PRK10752.1"/>
    <property type="match status" value="1"/>
</dbReference>
<name>A0A0H3K5T4_SYNP6</name>